<keyword evidence="2" id="KW-1185">Reference proteome</keyword>
<organism evidence="1 2">
    <name type="scientific">Diploptera punctata</name>
    <name type="common">Pacific beetle cockroach</name>
    <dbReference type="NCBI Taxonomy" id="6984"/>
    <lineage>
        <taxon>Eukaryota</taxon>
        <taxon>Metazoa</taxon>
        <taxon>Ecdysozoa</taxon>
        <taxon>Arthropoda</taxon>
        <taxon>Hexapoda</taxon>
        <taxon>Insecta</taxon>
        <taxon>Pterygota</taxon>
        <taxon>Neoptera</taxon>
        <taxon>Polyneoptera</taxon>
        <taxon>Dictyoptera</taxon>
        <taxon>Blattodea</taxon>
        <taxon>Blaberoidea</taxon>
        <taxon>Blaberidae</taxon>
        <taxon>Diplopterinae</taxon>
        <taxon>Diploptera</taxon>
    </lineage>
</organism>
<evidence type="ECO:0000313" key="1">
    <source>
        <dbReference type="EMBL" id="KAJ9586701.1"/>
    </source>
</evidence>
<gene>
    <name evidence="1" type="ORF">L9F63_019704</name>
</gene>
<sequence length="85" mass="9574">ENENTEVSINYYAILAVVVKLVVPRRTSIAPMRLLFDGLVDSLANFEAKSCYCCSFNLVISSYLQFSSFLITSYLHIITNFGILL</sequence>
<accession>A0AAD7ZU07</accession>
<evidence type="ECO:0000313" key="2">
    <source>
        <dbReference type="Proteomes" id="UP001233999"/>
    </source>
</evidence>
<feature type="non-terminal residue" evidence="1">
    <location>
        <position position="1"/>
    </location>
</feature>
<proteinExistence type="predicted"/>
<name>A0AAD7ZU07_DIPPU</name>
<reference evidence="1" key="1">
    <citation type="journal article" date="2023" name="IScience">
        <title>Live-bearing cockroach genome reveals convergent evolutionary mechanisms linked to viviparity in insects and beyond.</title>
        <authorList>
            <person name="Fouks B."/>
            <person name="Harrison M.C."/>
            <person name="Mikhailova A.A."/>
            <person name="Marchal E."/>
            <person name="English S."/>
            <person name="Carruthers M."/>
            <person name="Jennings E.C."/>
            <person name="Chiamaka E.L."/>
            <person name="Frigard R.A."/>
            <person name="Pippel M."/>
            <person name="Attardo G.M."/>
            <person name="Benoit J.B."/>
            <person name="Bornberg-Bauer E."/>
            <person name="Tobe S.S."/>
        </authorList>
    </citation>
    <scope>NUCLEOTIDE SEQUENCE</scope>
    <source>
        <strain evidence="1">Stay&amp;Tobe</strain>
    </source>
</reference>
<dbReference type="EMBL" id="JASPKZ010006851">
    <property type="protein sequence ID" value="KAJ9586701.1"/>
    <property type="molecule type" value="Genomic_DNA"/>
</dbReference>
<dbReference type="AlphaFoldDB" id="A0AAD7ZU07"/>
<dbReference type="Proteomes" id="UP001233999">
    <property type="component" value="Unassembled WGS sequence"/>
</dbReference>
<feature type="non-terminal residue" evidence="1">
    <location>
        <position position="85"/>
    </location>
</feature>
<reference evidence="1" key="2">
    <citation type="submission" date="2023-05" db="EMBL/GenBank/DDBJ databases">
        <authorList>
            <person name="Fouks B."/>
        </authorList>
    </citation>
    <scope>NUCLEOTIDE SEQUENCE</scope>
    <source>
        <strain evidence="1">Stay&amp;Tobe</strain>
        <tissue evidence="1">Testes</tissue>
    </source>
</reference>
<comment type="caution">
    <text evidence="1">The sequence shown here is derived from an EMBL/GenBank/DDBJ whole genome shotgun (WGS) entry which is preliminary data.</text>
</comment>
<protein>
    <submittedName>
        <fullName evidence="1">Uncharacterized protein</fullName>
    </submittedName>
</protein>